<sequence length="385" mass="44230">MKFLIYSFLAMIFGYSVISEINETKPKTNPDDNHESLAKAAEGLFKIGTALNERQLNSGENQSLALTKQHFNAIVAENCMKSGRIQPVEGEFVWEHADRFVEFGEKHGMEINGHTLIWHSQAPRWFFVDEQGNDVSKEVLIERMETHINTLVGRYKGRVHTWDVVNETILDDGSWRNSKFYQILGEDFVKIAFELAHKADPEARLFYNDYSMAMPGKREGVVNMVKNLQKQGVKIDGIGMQGHVGLDYPSLEEFENSIKAFADLGVEVMITEMDVSALPNPSNHQGAEISDSIEYQQMLNPYTEGLPDSVQQRFNERYLDFFNLFLKYKDNISRVTFWGVTDRYSWKNNFPVRGRTDYPLLFDRDYQAKAVVSDIIELLGEHQAQ</sequence>
<keyword evidence="2" id="KW-0119">Carbohydrate metabolism</keyword>
<dbReference type="SMART" id="SM00633">
    <property type="entry name" value="Glyco_10"/>
    <property type="match status" value="1"/>
</dbReference>
<evidence type="ECO:0000256" key="4">
    <source>
        <dbReference type="ARBA" id="ARBA00023326"/>
    </source>
</evidence>
<comment type="caution">
    <text evidence="6">The sequence shown here is derived from an EMBL/GenBank/DDBJ whole genome shotgun (WGS) entry which is preliminary data.</text>
</comment>
<accession>A0A951IWW9</accession>
<dbReference type="InterPro" id="IPR044846">
    <property type="entry name" value="GH10"/>
</dbReference>
<dbReference type="AlphaFoldDB" id="A0A951IWW9"/>
<evidence type="ECO:0000256" key="3">
    <source>
        <dbReference type="ARBA" id="ARBA00023295"/>
    </source>
</evidence>
<organism evidence="6 7">
    <name type="scientific">Arthrospiribacter ruber</name>
    <dbReference type="NCBI Taxonomy" id="2487934"/>
    <lineage>
        <taxon>Bacteria</taxon>
        <taxon>Pseudomonadati</taxon>
        <taxon>Bacteroidota</taxon>
        <taxon>Cytophagia</taxon>
        <taxon>Cytophagales</taxon>
        <taxon>Cyclobacteriaceae</taxon>
        <taxon>Arthrospiribacter</taxon>
    </lineage>
</organism>
<keyword evidence="7" id="KW-1185">Reference proteome</keyword>
<dbReference type="Pfam" id="PF00331">
    <property type="entry name" value="Glyco_hydro_10"/>
    <property type="match status" value="1"/>
</dbReference>
<evidence type="ECO:0000313" key="6">
    <source>
        <dbReference type="EMBL" id="MBW3468388.1"/>
    </source>
</evidence>
<dbReference type="InterPro" id="IPR001000">
    <property type="entry name" value="GH10_dom"/>
</dbReference>
<dbReference type="PANTHER" id="PTHR31490">
    <property type="entry name" value="GLYCOSYL HYDROLASE"/>
    <property type="match status" value="1"/>
</dbReference>
<dbReference type="PANTHER" id="PTHR31490:SF90">
    <property type="entry name" value="ENDO-1,4-BETA-XYLANASE A"/>
    <property type="match status" value="1"/>
</dbReference>
<name>A0A951IWW9_9BACT</name>
<dbReference type="EMBL" id="RPHB01000005">
    <property type="protein sequence ID" value="MBW3468388.1"/>
    <property type="molecule type" value="Genomic_DNA"/>
</dbReference>
<dbReference type="GO" id="GO:0004553">
    <property type="term" value="F:hydrolase activity, hydrolyzing O-glycosyl compounds"/>
    <property type="evidence" value="ECO:0007669"/>
    <property type="project" value="InterPro"/>
</dbReference>
<evidence type="ECO:0000256" key="2">
    <source>
        <dbReference type="ARBA" id="ARBA00023277"/>
    </source>
</evidence>
<keyword evidence="1" id="KW-0378">Hydrolase</keyword>
<feature type="domain" description="GH10" evidence="5">
    <location>
        <begin position="31"/>
        <end position="378"/>
    </location>
</feature>
<keyword evidence="3" id="KW-0326">Glycosidase</keyword>
<reference evidence="6 7" key="1">
    <citation type="journal article" date="2020" name="Syst. Appl. Microbiol.">
        <title>Arthrospiribacter ruber gen. nov., sp. nov., a novel bacterium isolated from Arthrospira cultures.</title>
        <authorList>
            <person name="Waleron M."/>
            <person name="Misztak A."/>
            <person name="Waleron M.M."/>
            <person name="Furmaniak M."/>
            <person name="Mrozik A."/>
            <person name="Waleron K."/>
        </authorList>
    </citation>
    <scope>NUCLEOTIDE SEQUENCE [LARGE SCALE GENOMIC DNA]</scope>
    <source>
        <strain evidence="6 7">DPMB0001</strain>
    </source>
</reference>
<evidence type="ECO:0000256" key="1">
    <source>
        <dbReference type="ARBA" id="ARBA00022801"/>
    </source>
</evidence>
<dbReference type="Proteomes" id="UP000727490">
    <property type="component" value="Unassembled WGS sequence"/>
</dbReference>
<evidence type="ECO:0000313" key="7">
    <source>
        <dbReference type="Proteomes" id="UP000727490"/>
    </source>
</evidence>
<protein>
    <submittedName>
        <fullName evidence="6">Endo-1,4-beta-xylanase</fullName>
    </submittedName>
</protein>
<keyword evidence="4" id="KW-0624">Polysaccharide degradation</keyword>
<gene>
    <name evidence="6" type="ORF">EGN73_11280</name>
</gene>
<evidence type="ECO:0000259" key="5">
    <source>
        <dbReference type="PROSITE" id="PS51760"/>
    </source>
</evidence>
<dbReference type="GO" id="GO:0000272">
    <property type="term" value="P:polysaccharide catabolic process"/>
    <property type="evidence" value="ECO:0007669"/>
    <property type="project" value="UniProtKB-KW"/>
</dbReference>
<proteinExistence type="predicted"/>
<dbReference type="PROSITE" id="PS51760">
    <property type="entry name" value="GH10_2"/>
    <property type="match status" value="1"/>
</dbReference>
<dbReference type="RefSeq" id="WP_219289640.1">
    <property type="nucleotide sequence ID" value="NZ_RPHB01000005.1"/>
</dbReference>